<proteinExistence type="predicted"/>
<comment type="caution">
    <text evidence="1">The sequence shown here is derived from an EMBL/GenBank/DDBJ whole genome shotgun (WGS) entry which is preliminary data.</text>
</comment>
<dbReference type="EMBL" id="JAPPUY010000005">
    <property type="protein sequence ID" value="MCY4747001.1"/>
    <property type="molecule type" value="Genomic_DNA"/>
</dbReference>
<name>A0ACC6CF12_9BURK</name>
<organism evidence="1 2">
    <name type="scientific">Roseateles hydrophilus</name>
    <dbReference type="NCBI Taxonomy" id="2975054"/>
    <lineage>
        <taxon>Bacteria</taxon>
        <taxon>Pseudomonadati</taxon>
        <taxon>Pseudomonadota</taxon>
        <taxon>Betaproteobacteria</taxon>
        <taxon>Burkholderiales</taxon>
        <taxon>Sphaerotilaceae</taxon>
        <taxon>Roseateles</taxon>
    </lineage>
</organism>
<sequence length="439" mass="47779">MFLSRLTLRNVRAIESLTLDFATDAGTPRRWTLLLGENGCGKSTVLRATALLLAGSDALPTLLGEPDAWIRNGCKSCRIEATLTLPTGAPQNLALELRRGDRLRDVFARNQAALDLLDAAIHAADRPCFVLGYGVSRRPGPAALGQAVSGHSPRAGGLATLFSADAPLVSLAQWAMDLDYRLGPRALKPLRTALDALLPGLRFARIDRQNRQLMFATDDGEVPLHQLSDGHQSMAAWCGDLLYRITEAFPASKDPLATRGLLLIDELDLHLHPVWRRRLVDFLSAALPRFQFVATTHSALTAQQSGEGELYVLRREAPSQRPVLVPFVGEPRRLMLHQLLMSPMFGLDTLESVELEQARGSLRSLSGRRAALSAEERQEKARLAEVLRTAPAWDAVPAYAREQAALLQDIKASLSAGGRQPTLSVRKLKATAKALGAGK</sequence>
<dbReference type="Proteomes" id="UP001076464">
    <property type="component" value="Unassembled WGS sequence"/>
</dbReference>
<keyword evidence="2" id="KW-1185">Reference proteome</keyword>
<protein>
    <submittedName>
        <fullName evidence="1">AAA family ATPase</fullName>
    </submittedName>
</protein>
<accession>A0ACC6CF12</accession>
<evidence type="ECO:0000313" key="2">
    <source>
        <dbReference type="Proteomes" id="UP001076464"/>
    </source>
</evidence>
<gene>
    <name evidence="1" type="ORF">NYO99_18650</name>
</gene>
<reference evidence="1" key="1">
    <citation type="submission" date="2022-08" db="EMBL/GenBank/DDBJ databases">
        <title>Genome sequencing of Pelomonas sp. UHG3.</title>
        <authorList>
            <person name="So Y."/>
        </authorList>
    </citation>
    <scope>NUCLEOTIDE SEQUENCE</scope>
    <source>
        <strain evidence="1">UHG3</strain>
    </source>
</reference>
<evidence type="ECO:0000313" key="1">
    <source>
        <dbReference type="EMBL" id="MCY4747001.1"/>
    </source>
</evidence>